<keyword evidence="2" id="KW-0472">Membrane</keyword>
<evidence type="ECO:0000313" key="4">
    <source>
        <dbReference type="Proteomes" id="UP001500603"/>
    </source>
</evidence>
<sequence length="321" mass="33805">MGNPVSNGNAMPDENAVRDNNAVQDCSAVPHNTTDDNDGGAMAARPVPQPPFTPEFLADLHADNVAPEHRDELWAAVRQDPDALRFLNSLDDVSARLRGLGKDERPLHTMPDDVTARLEQFLETLDPADVYTEEDPGDRAVPLLGERRAVSESGPPPTVSPSIEAPGTRPDAGAPPPISLDARRRARWQWLAAAAAAVVIVAGTGVTLATLRGNDQSEPTAKPTASVTQLEGDDLGSMAILSALGRNEVSGTLAAPAARERCVQANGLQRTVLGSSDIRFRGESAVLILLSGPQTPQITALVVGRGCSADDPQHLAIQDIG</sequence>
<protein>
    <recommendedName>
        <fullName evidence="5">Anti-sigma-M factor RsmA</fullName>
    </recommendedName>
</protein>
<feature type="region of interest" description="Disordered" evidence="1">
    <location>
        <begin position="147"/>
        <end position="177"/>
    </location>
</feature>
<organism evidence="3 4">
    <name type="scientific">Nocardia callitridis</name>
    <dbReference type="NCBI Taxonomy" id="648753"/>
    <lineage>
        <taxon>Bacteria</taxon>
        <taxon>Bacillati</taxon>
        <taxon>Actinomycetota</taxon>
        <taxon>Actinomycetes</taxon>
        <taxon>Mycobacteriales</taxon>
        <taxon>Nocardiaceae</taxon>
        <taxon>Nocardia</taxon>
    </lineage>
</organism>
<proteinExistence type="predicted"/>
<evidence type="ECO:0000256" key="2">
    <source>
        <dbReference type="SAM" id="Phobius"/>
    </source>
</evidence>
<accession>A0ABP9JZP2</accession>
<comment type="caution">
    <text evidence="3">The sequence shown here is derived from an EMBL/GenBank/DDBJ whole genome shotgun (WGS) entry which is preliminary data.</text>
</comment>
<dbReference type="EMBL" id="BAABJM010000001">
    <property type="protein sequence ID" value="GAA5046430.1"/>
    <property type="molecule type" value="Genomic_DNA"/>
</dbReference>
<feature type="transmembrane region" description="Helical" evidence="2">
    <location>
        <begin position="190"/>
        <end position="211"/>
    </location>
</feature>
<gene>
    <name evidence="3" type="ORF">GCM10023318_11810</name>
</gene>
<evidence type="ECO:0000313" key="3">
    <source>
        <dbReference type="EMBL" id="GAA5046430.1"/>
    </source>
</evidence>
<evidence type="ECO:0000256" key="1">
    <source>
        <dbReference type="SAM" id="MobiDB-lite"/>
    </source>
</evidence>
<keyword evidence="2" id="KW-1133">Transmembrane helix</keyword>
<keyword evidence="4" id="KW-1185">Reference proteome</keyword>
<dbReference type="Proteomes" id="UP001500603">
    <property type="component" value="Unassembled WGS sequence"/>
</dbReference>
<keyword evidence="2" id="KW-0812">Transmembrane</keyword>
<reference evidence="4" key="1">
    <citation type="journal article" date="2019" name="Int. J. Syst. Evol. Microbiol.">
        <title>The Global Catalogue of Microorganisms (GCM) 10K type strain sequencing project: providing services to taxonomists for standard genome sequencing and annotation.</title>
        <authorList>
            <consortium name="The Broad Institute Genomics Platform"/>
            <consortium name="The Broad Institute Genome Sequencing Center for Infectious Disease"/>
            <person name="Wu L."/>
            <person name="Ma J."/>
        </authorList>
    </citation>
    <scope>NUCLEOTIDE SEQUENCE [LARGE SCALE GENOMIC DNA]</scope>
    <source>
        <strain evidence="4">JCM 18298</strain>
    </source>
</reference>
<name>A0ABP9JZP2_9NOCA</name>
<evidence type="ECO:0008006" key="5">
    <source>
        <dbReference type="Google" id="ProtNLM"/>
    </source>
</evidence>
<feature type="region of interest" description="Disordered" evidence="1">
    <location>
        <begin position="1"/>
        <end position="53"/>
    </location>
</feature>